<dbReference type="eggNOG" id="arCOG02497">
    <property type="taxonomic scope" value="Archaea"/>
</dbReference>
<evidence type="ECO:0000313" key="8">
    <source>
        <dbReference type="EMBL" id="ACB06996.1"/>
    </source>
</evidence>
<dbReference type="SMART" id="SM00710">
    <property type="entry name" value="PbH1"/>
    <property type="match status" value="10"/>
</dbReference>
<keyword evidence="3" id="KW-0206">Cytoskeleton</keyword>
<dbReference type="NCBIfam" id="TIGR03804">
    <property type="entry name" value="para_beta_helix"/>
    <property type="match status" value="1"/>
</dbReference>
<dbReference type="InterPro" id="IPR022441">
    <property type="entry name" value="Para_beta_helix_rpt-2"/>
</dbReference>
<keyword evidence="9" id="KW-1185">Reference proteome</keyword>
<keyword evidence="5" id="KW-0812">Transmembrane</keyword>
<gene>
    <name evidence="8" type="ordered locus">Kcr_0236</name>
</gene>
<dbReference type="EnsemblBacteria" id="ACB06996">
    <property type="protein sequence ID" value="ACB06996"/>
    <property type="gene ID" value="Kcr_0236"/>
</dbReference>
<dbReference type="Gene3D" id="2.160.20.10">
    <property type="entry name" value="Single-stranded right-handed beta-helix, Pectin lyase-like"/>
    <property type="match status" value="2"/>
</dbReference>
<dbReference type="Gene3D" id="2.60.40.740">
    <property type="match status" value="1"/>
</dbReference>
<dbReference type="NCBIfam" id="TIGR01451">
    <property type="entry name" value="B_ant_repeat"/>
    <property type="match status" value="2"/>
</dbReference>
<keyword evidence="5" id="KW-1133">Transmembrane helix</keyword>
<dbReference type="InParanoid" id="B1L3G7"/>
<dbReference type="InterPro" id="IPR001434">
    <property type="entry name" value="OmcB-like_DUF11"/>
</dbReference>
<protein>
    <submittedName>
        <fullName evidence="8">S-layer protein</fullName>
    </submittedName>
</protein>
<feature type="transmembrane region" description="Helical" evidence="5">
    <location>
        <begin position="1111"/>
        <end position="1129"/>
    </location>
</feature>
<reference evidence="8 9" key="1">
    <citation type="journal article" date="2008" name="Proc. Natl. Acad. Sci. U.S.A.">
        <title>A korarchaeal genome reveals new insights into the evolution of the Archaea.</title>
        <authorList>
            <person name="Elkins J.G."/>
            <person name="Podar M."/>
            <person name="Graham D.E."/>
            <person name="Makarova K.S."/>
            <person name="Wolf Y."/>
            <person name="Randau L."/>
            <person name="Hedlund B.P."/>
            <person name="Brochier-Armanet C."/>
            <person name="Kunin V."/>
            <person name="Anderson I."/>
            <person name="Lapidus A."/>
            <person name="Goltsman E."/>
            <person name="Barry K."/>
            <person name="Koonin E.V."/>
            <person name="Hugenholtz P."/>
            <person name="Kyrpides N."/>
            <person name="Wanner G."/>
            <person name="Richardson P."/>
            <person name="Keller M."/>
            <person name="Stetter K.O."/>
        </authorList>
    </citation>
    <scope>NUCLEOTIDE SEQUENCE [LARGE SCALE GENOMIC DNA]</scope>
    <source>
        <strain evidence="9">OPF8</strain>
    </source>
</reference>
<dbReference type="Proteomes" id="UP000001686">
    <property type="component" value="Chromosome"/>
</dbReference>
<dbReference type="HOGENOM" id="CLU_265072_0_0_2"/>
<evidence type="ECO:0000259" key="6">
    <source>
        <dbReference type="Pfam" id="PF01345"/>
    </source>
</evidence>
<dbReference type="InterPro" id="IPR045140">
    <property type="entry name" value="SHCBP1-like"/>
</dbReference>
<dbReference type="PANTHER" id="PTHR14695:SF4">
    <property type="entry name" value="PROTEIN NESSUN DORMA"/>
    <property type="match status" value="1"/>
</dbReference>
<dbReference type="InterPro" id="IPR047589">
    <property type="entry name" value="DUF11_rpt"/>
</dbReference>
<dbReference type="Pfam" id="PF13229">
    <property type="entry name" value="Beta_helix"/>
    <property type="match status" value="1"/>
</dbReference>
<feature type="domain" description="DUF11" evidence="6">
    <location>
        <begin position="856"/>
        <end position="961"/>
    </location>
</feature>
<proteinExistence type="predicted"/>
<feature type="compositionally biased region" description="Gly residues" evidence="4">
    <location>
        <begin position="765"/>
        <end position="787"/>
    </location>
</feature>
<name>B1L3G7_KORCO</name>
<dbReference type="InterPro" id="IPR012334">
    <property type="entry name" value="Pectin_lyas_fold"/>
</dbReference>
<dbReference type="InterPro" id="IPR006626">
    <property type="entry name" value="PbH1"/>
</dbReference>
<dbReference type="InterPro" id="IPR011050">
    <property type="entry name" value="Pectin_lyase_fold/virulence"/>
</dbReference>
<dbReference type="PANTHER" id="PTHR14695">
    <property type="entry name" value="SHC SH2-DOMAIN BINDING PROTEIN 1-RELATED"/>
    <property type="match status" value="1"/>
</dbReference>
<feature type="compositionally biased region" description="Pro residues" evidence="4">
    <location>
        <begin position="792"/>
        <end position="803"/>
    </location>
</feature>
<dbReference type="InterPro" id="IPR039448">
    <property type="entry name" value="Beta_helix"/>
</dbReference>
<evidence type="ECO:0000256" key="1">
    <source>
        <dbReference type="ARBA" id="ARBA00004186"/>
    </source>
</evidence>
<evidence type="ECO:0000259" key="7">
    <source>
        <dbReference type="Pfam" id="PF13229"/>
    </source>
</evidence>
<evidence type="ECO:0000256" key="4">
    <source>
        <dbReference type="SAM" id="MobiDB-lite"/>
    </source>
</evidence>
<dbReference type="SUPFAM" id="SSF51126">
    <property type="entry name" value="Pectin lyase-like"/>
    <property type="match status" value="1"/>
</dbReference>
<evidence type="ECO:0000256" key="2">
    <source>
        <dbReference type="ARBA" id="ARBA00022490"/>
    </source>
</evidence>
<evidence type="ECO:0000313" key="9">
    <source>
        <dbReference type="Proteomes" id="UP000001686"/>
    </source>
</evidence>
<comment type="subcellular location">
    <subcellularLocation>
        <location evidence="1">Cytoplasm</location>
        <location evidence="1">Cytoskeleton</location>
        <location evidence="1">Spindle</location>
    </subcellularLocation>
</comment>
<dbReference type="AlphaFoldDB" id="B1L3G7"/>
<dbReference type="Pfam" id="PF01345">
    <property type="entry name" value="DUF11"/>
    <property type="match status" value="3"/>
</dbReference>
<keyword evidence="2" id="KW-0963">Cytoplasm</keyword>
<feature type="domain" description="DUF11" evidence="6">
    <location>
        <begin position="647"/>
        <end position="746"/>
    </location>
</feature>
<feature type="region of interest" description="Disordered" evidence="4">
    <location>
        <begin position="755"/>
        <end position="808"/>
    </location>
</feature>
<dbReference type="GO" id="GO:0005819">
    <property type="term" value="C:spindle"/>
    <property type="evidence" value="ECO:0007669"/>
    <property type="project" value="UniProtKB-SubCell"/>
</dbReference>
<sequence length="1258" mass="133090">MIFILLQANLILSAPPRTIVVHTGSPCTSGDAYFTSLSSAISSANPGDSVKICPGTYRDNVRVTKSLSISGVGDPSSVVVEAYNTTKHVIEVSNTRNVMISNLTVRGAVGSQQSGIYIYYTSESSLRNIIATGNYFGINIVSSSSINVSDLISENNTNAGVNFESSVACSFSDLRLRRNRIGFLSLLSSDSKLMDARIEGNSEGGLLLKYSNNNNLSGIEAERNGWYGVYLQKSTGNIILNSRADNNTALGVDSYGFYIYQGSDNNKLENVSAKDNVYGVAIIYSSNNSVRASLVNNTFSGVYIYQSRGNSIDGSAEGSIYGIWIQNGGENKLIGESSHNRFGVLISESSGNLLNGTRIHDNIYSGIVVEGNSSIGNVFTKLSCYNNTLLGIDLGGDYVTKNDGRLTEGPNDFMDYPVLTWAAVYGDRLLVKGYINSEGSGSGSSAFNGSEVEIYLSTNHKSGYGEGLRYLGSLKASNGEFLGWIDLPDDLIGKGMNITSTATLMPHGTSEFGPNIFAQSLSTNISVEKLIEPSIVTPGSSAKVTLIIANRGNGTAYNVSIIDSLPYGMSYISGTAKLNGSSLEPKVNGSELSWILNIPAGSIMLLEFNVSITASPGSHLENIAFFSSEDGSGNSSADVSVISPPVIEVRKTASSTSVKVGDEVSYQLRIGNSGDLPAFISVRDTIPTGMSYVSGSFSSNVSLDLDISGGEIKFNVTLAPKSSLVASYKLKALTEGRKDNRVYVNGTLSASASVIVTNPPSAPSGGSGGSGGHSGHSGGSGGSGGSPSCGYIPPPTSTPPATPSKPSSDDYVFNGIPIVLVSLGSQGVKLESYQSGSSGSSGVQPVTSGNALALITIDISASPTKAETGSNIAFLVNVSNIGEGAYEGLEVQVDLTPGLDYVSGSSKLGGVNVEPKNDKNVLKWKISKLDQKSSLEISFLAKLIATAGSFNVVATAATASDSVIISVKPKEVAAPQPQPQQVPEVVELDVSGSSSGRVGTVTITLTSPTGARSVRIVANLNSLKYVPNSAKLADMPAKTDVRENSLSWLISISKGGKAVITFNVEPSSDDVNSGEVNVFLPDFGKQKSVTIKFEAKQMAMGPSLEIKLPQIPIWIFLLPLLAIPIVLAYKRRGREAVVMDYSALRRAVERGMIEDLVRRYDVYVPQETFNKVSKDQRLMKALEKYLIGRSLKVERVLSDVSIEGFDDEVAAVISLAQRRGTFAYLGNEEAFKKLKEKGLKVKFVKEGKPLSLEANIPS</sequence>
<dbReference type="KEGG" id="kcr:Kcr_0236"/>
<dbReference type="EMBL" id="CP000968">
    <property type="protein sequence ID" value="ACB06996.1"/>
    <property type="molecule type" value="Genomic_DNA"/>
</dbReference>
<dbReference type="eggNOG" id="arCOG03270">
    <property type="taxonomic scope" value="Archaea"/>
</dbReference>
<organism evidence="8 9">
    <name type="scientific">Korarchaeum cryptofilum (strain OPF8)</name>
    <dbReference type="NCBI Taxonomy" id="374847"/>
    <lineage>
        <taxon>Archaea</taxon>
        <taxon>Thermoproteota</taxon>
        <taxon>Candidatus Korarchaeia</taxon>
        <taxon>Candidatus Korarchaeales</taxon>
        <taxon>Candidatus Korarchaeaceae</taxon>
        <taxon>Candidatus Korarchaeum</taxon>
    </lineage>
</organism>
<feature type="domain" description="Right handed beta helix" evidence="7">
    <location>
        <begin position="160"/>
        <end position="314"/>
    </location>
</feature>
<keyword evidence="5" id="KW-0472">Membrane</keyword>
<evidence type="ECO:0000256" key="5">
    <source>
        <dbReference type="SAM" id="Phobius"/>
    </source>
</evidence>
<accession>B1L3G7</accession>
<evidence type="ECO:0000256" key="3">
    <source>
        <dbReference type="ARBA" id="ARBA00023212"/>
    </source>
</evidence>
<dbReference type="STRING" id="374847.Kcr_0236"/>
<feature type="domain" description="DUF11" evidence="6">
    <location>
        <begin position="525"/>
        <end position="637"/>
    </location>
</feature>